<dbReference type="Proteomes" id="UP000216035">
    <property type="component" value="Unassembled WGS sequence"/>
</dbReference>
<name>A0A256A655_9FLAO</name>
<proteinExistence type="predicted"/>
<protein>
    <recommendedName>
        <fullName evidence="3">RHS repeat-associated core domain-containing protein</fullName>
    </recommendedName>
</protein>
<dbReference type="EMBL" id="NOXX01000100">
    <property type="protein sequence ID" value="OYQ49267.1"/>
    <property type="molecule type" value="Genomic_DNA"/>
</dbReference>
<comment type="caution">
    <text evidence="1">The sequence shown here is derived from an EMBL/GenBank/DDBJ whole genome shotgun (WGS) entry which is preliminary data.</text>
</comment>
<evidence type="ECO:0000313" key="1">
    <source>
        <dbReference type="EMBL" id="OYQ49267.1"/>
    </source>
</evidence>
<accession>A0A256A655</accession>
<dbReference type="InterPro" id="IPR022385">
    <property type="entry name" value="Rhs_assc_core"/>
</dbReference>
<organism evidence="1 2">
    <name type="scientific">Flavobacterium aurantiibacter</name>
    <dbReference type="NCBI Taxonomy" id="2023067"/>
    <lineage>
        <taxon>Bacteria</taxon>
        <taxon>Pseudomonadati</taxon>
        <taxon>Bacteroidota</taxon>
        <taxon>Flavobacteriia</taxon>
        <taxon>Flavobacteriales</taxon>
        <taxon>Flavobacteriaceae</taxon>
        <taxon>Flavobacterium</taxon>
    </lineage>
</organism>
<evidence type="ECO:0008006" key="3">
    <source>
        <dbReference type="Google" id="ProtNLM"/>
    </source>
</evidence>
<dbReference type="PANTHER" id="PTHR32305">
    <property type="match status" value="1"/>
</dbReference>
<dbReference type="Gene3D" id="2.180.10.10">
    <property type="entry name" value="RHS repeat-associated core"/>
    <property type="match status" value="1"/>
</dbReference>
<dbReference type="PANTHER" id="PTHR32305:SF15">
    <property type="entry name" value="PROTEIN RHSA-RELATED"/>
    <property type="match status" value="1"/>
</dbReference>
<gene>
    <name evidence="1" type="ORF">CHX27_01530</name>
</gene>
<dbReference type="InterPro" id="IPR050708">
    <property type="entry name" value="T6SS_VgrG/RHS"/>
</dbReference>
<dbReference type="AlphaFoldDB" id="A0A256A655"/>
<sequence>MGLNFYDYGARNYDAAIGRWMNVDPLSEKMRRFSPYNYCFNNPLRFTDPDGMAPSDWIKNNATGKYVWSNSVNNASQTPQGYSYVGKTDNSIIKDIGWNFRGNAVTTTKMGFVAADSETGGAVSYGVAHLTTVSATTRFNVSADVTTSINFSTGELSKQFNGVSIDVSVVGRATGTNNIAVTGMASTNFGGENYSTPLQAPDGSKPLIQETGTTSVSGSILIPAGKIAGEQGVKVFPSVTVSGNWQNTKEDGSGTTPVTVHGAIPIPRTYEHKYPASSPTVNKQ</sequence>
<dbReference type="NCBIfam" id="TIGR03696">
    <property type="entry name" value="Rhs_assc_core"/>
    <property type="match status" value="1"/>
</dbReference>
<reference evidence="1 2" key="1">
    <citation type="submission" date="2017-07" db="EMBL/GenBank/DDBJ databases">
        <title>Flavobacterium cyanobacteriorum sp. nov., isolated from cyanobacterial aggregates in a eutrophic lake.</title>
        <authorList>
            <person name="Cai H."/>
        </authorList>
    </citation>
    <scope>NUCLEOTIDE SEQUENCE [LARGE SCALE GENOMIC DNA]</scope>
    <source>
        <strain evidence="1 2">TH167</strain>
    </source>
</reference>
<keyword evidence="2" id="KW-1185">Reference proteome</keyword>
<evidence type="ECO:0000313" key="2">
    <source>
        <dbReference type="Proteomes" id="UP000216035"/>
    </source>
</evidence>